<evidence type="ECO:0000313" key="2">
    <source>
        <dbReference type="Proteomes" id="UP000288216"/>
    </source>
</evidence>
<feature type="non-terminal residue" evidence="1">
    <location>
        <position position="1"/>
    </location>
</feature>
<protein>
    <submittedName>
        <fullName evidence="1">Uncharacterized protein</fullName>
    </submittedName>
</protein>
<dbReference type="InterPro" id="IPR027871">
    <property type="entry name" value="DUF4603"/>
</dbReference>
<proteinExistence type="predicted"/>
<organism evidence="1 2">
    <name type="scientific">Scyliorhinus torazame</name>
    <name type="common">Cloudy catshark</name>
    <name type="synonym">Catulus torazame</name>
    <dbReference type="NCBI Taxonomy" id="75743"/>
    <lineage>
        <taxon>Eukaryota</taxon>
        <taxon>Metazoa</taxon>
        <taxon>Chordata</taxon>
        <taxon>Craniata</taxon>
        <taxon>Vertebrata</taxon>
        <taxon>Chondrichthyes</taxon>
        <taxon>Elasmobranchii</taxon>
        <taxon>Galeomorphii</taxon>
        <taxon>Galeoidea</taxon>
        <taxon>Carcharhiniformes</taxon>
        <taxon>Scyliorhinidae</taxon>
        <taxon>Scyliorhinus</taxon>
    </lineage>
</organism>
<accession>A0A401QHX2</accession>
<dbReference type="EMBL" id="BFAA01115095">
    <property type="protein sequence ID" value="GCB84946.1"/>
    <property type="molecule type" value="Genomic_DNA"/>
</dbReference>
<dbReference type="Pfam" id="PF15376">
    <property type="entry name" value="DUF4603"/>
    <property type="match status" value="1"/>
</dbReference>
<name>A0A401QHX2_SCYTO</name>
<sequence length="54" mass="6071">ENDIFLGWEKGTTKKWGKGKKKCSDLSLEEMKKQAAVQCLRSASDEVRSIANLN</sequence>
<keyword evidence="2" id="KW-1185">Reference proteome</keyword>
<dbReference type="AlphaFoldDB" id="A0A401QHX2"/>
<dbReference type="OrthoDB" id="9387769at2759"/>
<dbReference type="Proteomes" id="UP000288216">
    <property type="component" value="Unassembled WGS sequence"/>
</dbReference>
<dbReference type="PANTHER" id="PTHR17611">
    <property type="entry name" value="DNA SEGMENT, CHR 5, ERATO DOI 579, EXPRESSED"/>
    <property type="match status" value="1"/>
</dbReference>
<reference evidence="1 2" key="1">
    <citation type="journal article" date="2018" name="Nat. Ecol. Evol.">
        <title>Shark genomes provide insights into elasmobranch evolution and the origin of vertebrates.</title>
        <authorList>
            <person name="Hara Y"/>
            <person name="Yamaguchi K"/>
            <person name="Onimaru K"/>
            <person name="Kadota M"/>
            <person name="Koyanagi M"/>
            <person name="Keeley SD"/>
            <person name="Tatsumi K"/>
            <person name="Tanaka K"/>
            <person name="Motone F"/>
            <person name="Kageyama Y"/>
            <person name="Nozu R"/>
            <person name="Adachi N"/>
            <person name="Nishimura O"/>
            <person name="Nakagawa R"/>
            <person name="Tanegashima C"/>
            <person name="Kiyatake I"/>
            <person name="Matsumoto R"/>
            <person name="Murakumo K"/>
            <person name="Nishida K"/>
            <person name="Terakita A"/>
            <person name="Kuratani S"/>
            <person name="Sato K"/>
            <person name="Hyodo S Kuraku.S."/>
        </authorList>
    </citation>
    <scope>NUCLEOTIDE SEQUENCE [LARGE SCALE GENOMIC DNA]</scope>
</reference>
<comment type="caution">
    <text evidence="1">The sequence shown here is derived from an EMBL/GenBank/DDBJ whole genome shotgun (WGS) entry which is preliminary data.</text>
</comment>
<gene>
    <name evidence="1" type="ORF">scyTo_0025665</name>
</gene>
<dbReference type="PANTHER" id="PTHR17611:SF3">
    <property type="entry name" value="DNA SEGMENT, CHR 5, ERATO DOI 579, EXPRESSED"/>
    <property type="match status" value="1"/>
</dbReference>
<evidence type="ECO:0000313" key="1">
    <source>
        <dbReference type="EMBL" id="GCB84946.1"/>
    </source>
</evidence>